<feature type="region of interest" description="Disordered" evidence="1">
    <location>
        <begin position="73"/>
        <end position="117"/>
    </location>
</feature>
<name>A0A7G3ZE46_9SACH</name>
<organism evidence="2 3">
    <name type="scientific">Torulaspora globosa</name>
    <dbReference type="NCBI Taxonomy" id="48254"/>
    <lineage>
        <taxon>Eukaryota</taxon>
        <taxon>Fungi</taxon>
        <taxon>Dikarya</taxon>
        <taxon>Ascomycota</taxon>
        <taxon>Saccharomycotina</taxon>
        <taxon>Saccharomycetes</taxon>
        <taxon>Saccharomycetales</taxon>
        <taxon>Saccharomycetaceae</taxon>
        <taxon>Torulaspora</taxon>
    </lineage>
</organism>
<dbReference type="GeneID" id="59324901"/>
<dbReference type="EMBL" id="CP059247">
    <property type="protein sequence ID" value="QLL31782.1"/>
    <property type="molecule type" value="Genomic_DNA"/>
</dbReference>
<dbReference type="Proteomes" id="UP000515788">
    <property type="component" value="Chromosome 2"/>
</dbReference>
<protein>
    <submittedName>
        <fullName evidence="2">Uncharacterized protein</fullName>
    </submittedName>
</protein>
<feature type="compositionally biased region" description="Polar residues" evidence="1">
    <location>
        <begin position="142"/>
        <end position="155"/>
    </location>
</feature>
<dbReference type="RefSeq" id="XP_037138457.1">
    <property type="nucleotide sequence ID" value="XM_037282562.1"/>
</dbReference>
<dbReference type="OrthoDB" id="4068242at2759"/>
<sequence length="176" mass="19322">MDFVDSVDDPVVFFTDDRDSEIFSRSLATPIAEGEVLEEDERVRIINEIFGAGLAAFGNVGLNPGKPSCDCELNQYQQNKPQDGNRDSCEKSQSSVPDGKATRTVSGMPVLSRRKSNPFYCPSRQIMDLVSKRRKAKGPNLLKSQSSGPILTLNQMHGERKANKRSGAGSSRTSRP</sequence>
<evidence type="ECO:0000313" key="3">
    <source>
        <dbReference type="Proteomes" id="UP000515788"/>
    </source>
</evidence>
<dbReference type="AlphaFoldDB" id="A0A7G3ZE46"/>
<dbReference type="KEGG" id="tgb:HG536_0B06500"/>
<evidence type="ECO:0000256" key="1">
    <source>
        <dbReference type="SAM" id="MobiDB-lite"/>
    </source>
</evidence>
<gene>
    <name evidence="2" type="ORF">HG536_0B06500</name>
</gene>
<keyword evidence="3" id="KW-1185">Reference proteome</keyword>
<reference evidence="2 3" key="1">
    <citation type="submission" date="2020-06" db="EMBL/GenBank/DDBJ databases">
        <title>The yeast mating-type switching endonuclease HO is a domesticated member of an unorthodox homing genetic element family.</title>
        <authorList>
            <person name="Coughlan A.Y."/>
            <person name="Lombardi L."/>
            <person name="Braun-Galleani S."/>
            <person name="Martos A.R."/>
            <person name="Galeote V."/>
            <person name="Bigey F."/>
            <person name="Dequin S."/>
            <person name="Byrne K.P."/>
            <person name="Wolfe K.H."/>
        </authorList>
    </citation>
    <scope>NUCLEOTIDE SEQUENCE [LARGE SCALE GENOMIC DNA]</scope>
    <source>
        <strain evidence="2 3">CBS764</strain>
    </source>
</reference>
<feature type="region of interest" description="Disordered" evidence="1">
    <location>
        <begin position="133"/>
        <end position="176"/>
    </location>
</feature>
<evidence type="ECO:0000313" key="2">
    <source>
        <dbReference type="EMBL" id="QLL31782.1"/>
    </source>
</evidence>
<accession>A0A7G3ZE46</accession>
<proteinExistence type="predicted"/>